<evidence type="ECO:0000256" key="1">
    <source>
        <dbReference type="ARBA" id="ARBA00004651"/>
    </source>
</evidence>
<evidence type="ECO:0000256" key="5">
    <source>
        <dbReference type="ARBA" id="ARBA00022692"/>
    </source>
</evidence>
<dbReference type="OrthoDB" id="9811721at2"/>
<reference evidence="9 10" key="1">
    <citation type="submission" date="2018-06" db="EMBL/GenBank/DDBJ databases">
        <title>Genomic Encyclopedia of Archaeal and Bacterial Type Strains, Phase II (KMG-II): from individual species to whole genera.</title>
        <authorList>
            <person name="Goeker M."/>
        </authorList>
    </citation>
    <scope>NUCLEOTIDE SEQUENCE [LARGE SCALE GENOMIC DNA]</scope>
    <source>
        <strain evidence="9 10">DSM 23241</strain>
    </source>
</reference>
<organism evidence="9 10">
    <name type="scientific">Hydrotalea sandarakina</name>
    <dbReference type="NCBI Taxonomy" id="1004304"/>
    <lineage>
        <taxon>Bacteria</taxon>
        <taxon>Pseudomonadati</taxon>
        <taxon>Bacteroidota</taxon>
        <taxon>Chitinophagia</taxon>
        <taxon>Chitinophagales</taxon>
        <taxon>Chitinophagaceae</taxon>
        <taxon>Hydrotalea</taxon>
    </lineage>
</organism>
<feature type="transmembrane region" description="Helical" evidence="8">
    <location>
        <begin position="126"/>
        <end position="147"/>
    </location>
</feature>
<dbReference type="GO" id="GO:0033214">
    <property type="term" value="P:siderophore-iron import into cell"/>
    <property type="evidence" value="ECO:0007669"/>
    <property type="project" value="TreeGrafter"/>
</dbReference>
<dbReference type="PANTHER" id="PTHR30472:SF25">
    <property type="entry name" value="ABC TRANSPORTER PERMEASE PROTEIN MJ0876-RELATED"/>
    <property type="match status" value="1"/>
</dbReference>
<dbReference type="SUPFAM" id="SSF81345">
    <property type="entry name" value="ABC transporter involved in vitamin B12 uptake, BtuC"/>
    <property type="match status" value="1"/>
</dbReference>
<feature type="transmembrane region" description="Helical" evidence="8">
    <location>
        <begin position="7"/>
        <end position="29"/>
    </location>
</feature>
<protein>
    <submittedName>
        <fullName evidence="9">Iron complex transport system permease protein</fullName>
    </submittedName>
</protein>
<comment type="subcellular location">
    <subcellularLocation>
        <location evidence="1">Cell membrane</location>
        <topology evidence="1">Multi-pass membrane protein</topology>
    </subcellularLocation>
</comment>
<evidence type="ECO:0000313" key="9">
    <source>
        <dbReference type="EMBL" id="PZX62855.1"/>
    </source>
</evidence>
<dbReference type="FunFam" id="1.10.3470.10:FF:000001">
    <property type="entry name" value="Vitamin B12 ABC transporter permease BtuC"/>
    <property type="match status" value="1"/>
</dbReference>
<evidence type="ECO:0000313" key="10">
    <source>
        <dbReference type="Proteomes" id="UP000249720"/>
    </source>
</evidence>
<evidence type="ECO:0000256" key="7">
    <source>
        <dbReference type="ARBA" id="ARBA00023136"/>
    </source>
</evidence>
<dbReference type="InterPro" id="IPR000522">
    <property type="entry name" value="ABC_transptr_permease_BtuC"/>
</dbReference>
<feature type="transmembrane region" description="Helical" evidence="8">
    <location>
        <begin position="251"/>
        <end position="278"/>
    </location>
</feature>
<dbReference type="RefSeq" id="WP_111294931.1">
    <property type="nucleotide sequence ID" value="NZ_QKZV01000004.1"/>
</dbReference>
<dbReference type="PANTHER" id="PTHR30472">
    <property type="entry name" value="FERRIC ENTEROBACTIN TRANSPORT SYSTEM PERMEASE PROTEIN"/>
    <property type="match status" value="1"/>
</dbReference>
<sequence length="350" mass="37385">MLRYPKIAIIVLIGLLAITMVLAIAWGAVPISLHEMYESVLLVIQNKSLNNIHEAVFLDIRLPRVLLCAITGGILAAAGVMMQGLFRNPIVEPGLIGTSAGAAFGASFIFVLSGTLPLWMQHLSGVFLLPLFAFIGGIIATVLVYTLARSAFKVSVTNLLLIGIAINAIALSGTGFLSFISRDPQARSITFWNLGSFSGASWWQVIIVAIVTVPVMYLLQRCTNQLNALMLGDKEAGFLGVQTEKLKWQILLLNTAMVAIATAFVGVIAFVGLIVPHIMRLWVGGNNRVLLPTAFLCGAILLTIADMAARLLIAPGEIPIGIITSLVGAPVFIILLKQTQLLQKGGSGYD</sequence>
<dbReference type="CDD" id="cd06550">
    <property type="entry name" value="TM_ABC_iron-siderophores_like"/>
    <property type="match status" value="1"/>
</dbReference>
<keyword evidence="3" id="KW-0813">Transport</keyword>
<keyword evidence="7 8" id="KW-0472">Membrane</keyword>
<name>A0A2W7SIZ1_9BACT</name>
<accession>A0A2W7SIZ1</accession>
<comment type="caution">
    <text evidence="9">The sequence shown here is derived from an EMBL/GenBank/DDBJ whole genome shotgun (WGS) entry which is preliminary data.</text>
</comment>
<evidence type="ECO:0000256" key="3">
    <source>
        <dbReference type="ARBA" id="ARBA00022448"/>
    </source>
</evidence>
<dbReference type="EMBL" id="QKZV01000004">
    <property type="protein sequence ID" value="PZX62855.1"/>
    <property type="molecule type" value="Genomic_DNA"/>
</dbReference>
<feature type="transmembrane region" description="Helical" evidence="8">
    <location>
        <begin position="94"/>
        <end position="120"/>
    </location>
</feature>
<gene>
    <name evidence="9" type="ORF">LX80_01549</name>
</gene>
<proteinExistence type="inferred from homology"/>
<feature type="transmembrane region" description="Helical" evidence="8">
    <location>
        <begin position="290"/>
        <end position="313"/>
    </location>
</feature>
<dbReference type="Pfam" id="PF01032">
    <property type="entry name" value="FecCD"/>
    <property type="match status" value="1"/>
</dbReference>
<evidence type="ECO:0000256" key="6">
    <source>
        <dbReference type="ARBA" id="ARBA00022989"/>
    </source>
</evidence>
<keyword evidence="10" id="KW-1185">Reference proteome</keyword>
<dbReference type="GO" id="GO:0022857">
    <property type="term" value="F:transmembrane transporter activity"/>
    <property type="evidence" value="ECO:0007669"/>
    <property type="project" value="InterPro"/>
</dbReference>
<feature type="transmembrane region" description="Helical" evidence="8">
    <location>
        <begin position="159"/>
        <end position="180"/>
    </location>
</feature>
<keyword evidence="6 8" id="KW-1133">Transmembrane helix</keyword>
<comment type="similarity">
    <text evidence="2">Belongs to the binding-protein-dependent transport system permease family. FecCD subfamily.</text>
</comment>
<keyword evidence="5 8" id="KW-0812">Transmembrane</keyword>
<dbReference type="GO" id="GO:0005886">
    <property type="term" value="C:plasma membrane"/>
    <property type="evidence" value="ECO:0007669"/>
    <property type="project" value="UniProtKB-SubCell"/>
</dbReference>
<dbReference type="Gene3D" id="1.10.3470.10">
    <property type="entry name" value="ABC transporter involved in vitamin B12 uptake, BtuC"/>
    <property type="match status" value="1"/>
</dbReference>
<evidence type="ECO:0000256" key="8">
    <source>
        <dbReference type="SAM" id="Phobius"/>
    </source>
</evidence>
<keyword evidence="4" id="KW-1003">Cell membrane</keyword>
<dbReference type="Proteomes" id="UP000249720">
    <property type="component" value="Unassembled WGS sequence"/>
</dbReference>
<feature type="transmembrane region" description="Helical" evidence="8">
    <location>
        <begin position="320"/>
        <end position="336"/>
    </location>
</feature>
<dbReference type="InterPro" id="IPR037294">
    <property type="entry name" value="ABC_BtuC-like"/>
</dbReference>
<evidence type="ECO:0000256" key="2">
    <source>
        <dbReference type="ARBA" id="ARBA00007935"/>
    </source>
</evidence>
<feature type="transmembrane region" description="Helical" evidence="8">
    <location>
        <begin position="62"/>
        <end position="82"/>
    </location>
</feature>
<dbReference type="AlphaFoldDB" id="A0A2W7SIZ1"/>
<evidence type="ECO:0000256" key="4">
    <source>
        <dbReference type="ARBA" id="ARBA00022475"/>
    </source>
</evidence>
<feature type="transmembrane region" description="Helical" evidence="8">
    <location>
        <begin position="200"/>
        <end position="219"/>
    </location>
</feature>